<sequence>MNPVQLVESPIELSQWEKSLQDVDSGAHAWFAGVTRRKTKASDGQIRITATLHYEAHPTMAVKELQQLADQAKDKFGLLKVVIVHRLGEVPLGQASVLVGCCSAHRKDAFLALPWIMDRLKEDVPIWKRETYEDQQTEWIHP</sequence>
<dbReference type="InterPro" id="IPR036563">
    <property type="entry name" value="MoaE_sf"/>
</dbReference>
<name>A0A517STU7_9BACT</name>
<proteinExistence type="inferred from homology"/>
<evidence type="ECO:0000313" key="13">
    <source>
        <dbReference type="Proteomes" id="UP000315003"/>
    </source>
</evidence>
<evidence type="ECO:0000256" key="8">
    <source>
        <dbReference type="ARBA" id="ARBA00030407"/>
    </source>
</evidence>
<evidence type="ECO:0000256" key="2">
    <source>
        <dbReference type="ARBA" id="ARBA00005426"/>
    </source>
</evidence>
<evidence type="ECO:0000256" key="3">
    <source>
        <dbReference type="ARBA" id="ARBA00011950"/>
    </source>
</evidence>
<protein>
    <recommendedName>
        <fullName evidence="4">Molybdopterin synthase catalytic subunit</fullName>
        <ecNumber evidence="3">2.8.1.12</ecNumber>
    </recommendedName>
    <alternativeName>
        <fullName evidence="9">MPT synthase subunit 2</fullName>
    </alternativeName>
    <alternativeName>
        <fullName evidence="7">Molybdenum cofactor biosynthesis protein E</fullName>
    </alternativeName>
    <alternativeName>
        <fullName evidence="8">Molybdopterin-converting factor large subunit</fullName>
    </alternativeName>
    <alternativeName>
        <fullName evidence="10">Molybdopterin-converting factor subunit 2</fullName>
    </alternativeName>
</protein>
<dbReference type="GO" id="GO:0030366">
    <property type="term" value="F:molybdopterin synthase activity"/>
    <property type="evidence" value="ECO:0007669"/>
    <property type="project" value="UniProtKB-EC"/>
</dbReference>
<evidence type="ECO:0000256" key="9">
    <source>
        <dbReference type="ARBA" id="ARBA00030781"/>
    </source>
</evidence>
<dbReference type="PANTHER" id="PTHR23404">
    <property type="entry name" value="MOLYBDOPTERIN SYNTHASE RELATED"/>
    <property type="match status" value="1"/>
</dbReference>
<keyword evidence="13" id="KW-1185">Reference proteome</keyword>
<dbReference type="Pfam" id="PF02391">
    <property type="entry name" value="MoaE"/>
    <property type="match status" value="1"/>
</dbReference>
<evidence type="ECO:0000256" key="7">
    <source>
        <dbReference type="ARBA" id="ARBA00029745"/>
    </source>
</evidence>
<gene>
    <name evidence="12" type="primary">moaE</name>
    <name evidence="12" type="ORF">SV7mr_20740</name>
</gene>
<dbReference type="EMBL" id="CP036272">
    <property type="protein sequence ID" value="QDT59565.1"/>
    <property type="molecule type" value="Genomic_DNA"/>
</dbReference>
<evidence type="ECO:0000313" key="12">
    <source>
        <dbReference type="EMBL" id="QDT59565.1"/>
    </source>
</evidence>
<comment type="similarity">
    <text evidence="2">Belongs to the MoaE family.</text>
</comment>
<comment type="subunit">
    <text evidence="6">Heterotetramer of 2 MoaD subunits and 2 MoaE subunits. Also stable as homodimer. The enzyme changes between these two forms during catalysis.</text>
</comment>
<evidence type="ECO:0000256" key="10">
    <source>
        <dbReference type="ARBA" id="ARBA00032474"/>
    </source>
</evidence>
<keyword evidence="5" id="KW-0501">Molybdenum cofactor biosynthesis</keyword>
<dbReference type="AlphaFoldDB" id="A0A517STU7"/>
<evidence type="ECO:0000256" key="4">
    <source>
        <dbReference type="ARBA" id="ARBA00013858"/>
    </source>
</evidence>
<comment type="pathway">
    <text evidence="1">Cofactor biosynthesis; molybdopterin biosynthesis.</text>
</comment>
<dbReference type="Proteomes" id="UP000315003">
    <property type="component" value="Chromosome"/>
</dbReference>
<evidence type="ECO:0000256" key="5">
    <source>
        <dbReference type="ARBA" id="ARBA00023150"/>
    </source>
</evidence>
<dbReference type="Gene3D" id="3.90.1170.40">
    <property type="entry name" value="Molybdopterin biosynthesis MoaE subunit"/>
    <property type="match status" value="1"/>
</dbReference>
<dbReference type="CDD" id="cd00756">
    <property type="entry name" value="MoaE"/>
    <property type="match status" value="1"/>
</dbReference>
<keyword evidence="12" id="KW-0808">Transferase</keyword>
<dbReference type="SUPFAM" id="SSF54690">
    <property type="entry name" value="Molybdopterin synthase subunit MoaE"/>
    <property type="match status" value="1"/>
</dbReference>
<dbReference type="RefSeq" id="WP_145271530.1">
    <property type="nucleotide sequence ID" value="NZ_CP036272.1"/>
</dbReference>
<comment type="catalytic activity">
    <reaction evidence="11">
        <text>2 [molybdopterin-synthase sulfur-carrier protein]-C-terminal-Gly-aminoethanethioate + cyclic pyranopterin phosphate + H2O = molybdopterin + 2 [molybdopterin-synthase sulfur-carrier protein]-C-terminal Gly-Gly + 2 H(+)</text>
        <dbReference type="Rhea" id="RHEA:26333"/>
        <dbReference type="Rhea" id="RHEA-COMP:12202"/>
        <dbReference type="Rhea" id="RHEA-COMP:19907"/>
        <dbReference type="ChEBI" id="CHEBI:15377"/>
        <dbReference type="ChEBI" id="CHEBI:15378"/>
        <dbReference type="ChEBI" id="CHEBI:58698"/>
        <dbReference type="ChEBI" id="CHEBI:59648"/>
        <dbReference type="ChEBI" id="CHEBI:90778"/>
        <dbReference type="ChEBI" id="CHEBI:232372"/>
        <dbReference type="EC" id="2.8.1.12"/>
    </reaction>
</comment>
<dbReference type="OrthoDB" id="9803224at2"/>
<dbReference type="GO" id="GO:0006777">
    <property type="term" value="P:Mo-molybdopterin cofactor biosynthetic process"/>
    <property type="evidence" value="ECO:0007669"/>
    <property type="project" value="UniProtKB-KW"/>
</dbReference>
<organism evidence="12 13">
    <name type="scientific">Stieleria bergensis</name>
    <dbReference type="NCBI Taxonomy" id="2528025"/>
    <lineage>
        <taxon>Bacteria</taxon>
        <taxon>Pseudomonadati</taxon>
        <taxon>Planctomycetota</taxon>
        <taxon>Planctomycetia</taxon>
        <taxon>Pirellulales</taxon>
        <taxon>Pirellulaceae</taxon>
        <taxon>Stieleria</taxon>
    </lineage>
</organism>
<evidence type="ECO:0000256" key="11">
    <source>
        <dbReference type="ARBA" id="ARBA00049878"/>
    </source>
</evidence>
<dbReference type="InterPro" id="IPR003448">
    <property type="entry name" value="Mopterin_biosynth_MoaE"/>
</dbReference>
<reference evidence="12 13" key="1">
    <citation type="submission" date="2019-02" db="EMBL/GenBank/DDBJ databases">
        <title>Deep-cultivation of Planctomycetes and their phenomic and genomic characterization uncovers novel biology.</title>
        <authorList>
            <person name="Wiegand S."/>
            <person name="Jogler M."/>
            <person name="Boedeker C."/>
            <person name="Pinto D."/>
            <person name="Vollmers J."/>
            <person name="Rivas-Marin E."/>
            <person name="Kohn T."/>
            <person name="Peeters S.H."/>
            <person name="Heuer A."/>
            <person name="Rast P."/>
            <person name="Oberbeckmann S."/>
            <person name="Bunk B."/>
            <person name="Jeske O."/>
            <person name="Meyerdierks A."/>
            <person name="Storesund J.E."/>
            <person name="Kallscheuer N."/>
            <person name="Luecker S."/>
            <person name="Lage O.M."/>
            <person name="Pohl T."/>
            <person name="Merkel B.J."/>
            <person name="Hornburger P."/>
            <person name="Mueller R.-W."/>
            <person name="Bruemmer F."/>
            <person name="Labrenz M."/>
            <person name="Spormann A.M."/>
            <person name="Op den Camp H."/>
            <person name="Overmann J."/>
            <person name="Amann R."/>
            <person name="Jetten M.S.M."/>
            <person name="Mascher T."/>
            <person name="Medema M.H."/>
            <person name="Devos D.P."/>
            <person name="Kaster A.-K."/>
            <person name="Ovreas L."/>
            <person name="Rohde M."/>
            <person name="Galperin M.Y."/>
            <person name="Jogler C."/>
        </authorList>
    </citation>
    <scope>NUCLEOTIDE SEQUENCE [LARGE SCALE GENOMIC DNA]</scope>
    <source>
        <strain evidence="12 13">SV_7m_r</strain>
    </source>
</reference>
<dbReference type="EC" id="2.8.1.12" evidence="3"/>
<evidence type="ECO:0000256" key="6">
    <source>
        <dbReference type="ARBA" id="ARBA00026066"/>
    </source>
</evidence>
<evidence type="ECO:0000256" key="1">
    <source>
        <dbReference type="ARBA" id="ARBA00005046"/>
    </source>
</evidence>
<accession>A0A517STU7</accession>